<evidence type="ECO:0000256" key="1">
    <source>
        <dbReference type="ARBA" id="ARBA00001231"/>
    </source>
</evidence>
<dbReference type="Gene3D" id="3.40.50.1700">
    <property type="entry name" value="Glycoside hydrolase family 3 C-terminal domain"/>
    <property type="match status" value="1"/>
</dbReference>
<feature type="domain" description="Glycoside hydrolase family 3 N-terminal" evidence="7">
    <location>
        <begin position="145"/>
        <end position="477"/>
    </location>
</feature>
<evidence type="ECO:0000256" key="5">
    <source>
        <dbReference type="ARBA" id="ARBA00023295"/>
    </source>
</evidence>
<keyword evidence="10" id="KW-1185">Reference proteome</keyword>
<dbReference type="GO" id="GO:0004563">
    <property type="term" value="F:beta-N-acetylhexosaminidase activity"/>
    <property type="evidence" value="ECO:0007669"/>
    <property type="project" value="UniProtKB-EC"/>
</dbReference>
<evidence type="ECO:0000259" key="7">
    <source>
        <dbReference type="Pfam" id="PF00933"/>
    </source>
</evidence>
<organism evidence="9 10">
    <name type="scientific">Sinobaca qinghaiensis</name>
    <dbReference type="NCBI Taxonomy" id="342944"/>
    <lineage>
        <taxon>Bacteria</taxon>
        <taxon>Bacillati</taxon>
        <taxon>Bacillota</taxon>
        <taxon>Bacilli</taxon>
        <taxon>Bacillales</taxon>
        <taxon>Sporolactobacillaceae</taxon>
        <taxon>Sinobaca</taxon>
    </lineage>
</organism>
<dbReference type="PROSITE" id="PS00775">
    <property type="entry name" value="GLYCOSYL_HYDROL_F3"/>
    <property type="match status" value="1"/>
</dbReference>
<sequence>MKYPIQLGLVILLIGHVWLPGYLQAGTSNPPEGDLFLLENVPYLEKESLQNIKEDHVLTVLRYTSGGAYEEVTENIKWRSSNPSVAKIDKQGSLSLKKSGRTKLTVSSGTNKDSIILDVDEDQASLTPVEGNGYAMIDRALKEMTLEEKIGQMMMPDYRTSNGENVTKMNEDIKKEIQDHHVGGTILFSENVESTEQTVDLVQDYKETPDKFGMLVTIDQEGGIVTRLQEGTDLPGNMAIGAADSDELAQQAGSVLGAELASLGINMNLAPVMDVNNNPDNPVIGVRSFGENPVRVGELGNAYAAGLQENNIAAIAKHFPGHGDTSMDSHIGLPEVPHDRERLFDVELVPFLAAQDKEMDAIMTAHVTFPNIDDTVVSSREDGSDIALPATLSKKVLSGLMREEMGFEGVVMTDAMNMEAINTHFEPVDAAIRTINAGTDIVLMPVGLPDVYDGVLEAVETGAIKQERIDEAVKRILLLKMNRGIFAQESPPDRSELKKDALAVVGSEEHQKIEQNIAEQSITVVKNNDNILPLKADSEQVVTVIDSSTSSIEEEVVADTQTGSPLADEINSRAATSHHIELEPDQHSLSKEDTAKVEESDVLIISSMTSTSDERTDDNPNMMLFNQLIDMYDIPVIGVGIRNPYDLSGYEKADAYVAQYGFQDASFAATGRVLFGEVAPQGHLPVSIPAADGTVLYPQGHGLTFNIEKSE</sequence>
<protein>
    <recommendedName>
        <fullName evidence="3">beta-N-acetylhexosaminidase</fullName>
        <ecNumber evidence="3">3.2.1.52</ecNumber>
    </recommendedName>
</protein>
<dbReference type="PANTHER" id="PTHR30480:SF13">
    <property type="entry name" value="BETA-HEXOSAMINIDASE"/>
    <property type="match status" value="1"/>
</dbReference>
<dbReference type="Pfam" id="PF00933">
    <property type="entry name" value="Glyco_hydro_3"/>
    <property type="match status" value="1"/>
</dbReference>
<reference evidence="9 10" key="1">
    <citation type="submission" date="2018-09" db="EMBL/GenBank/DDBJ databases">
        <title>Genomic Encyclopedia of Archaeal and Bacterial Type Strains, Phase II (KMG-II): from individual species to whole genera.</title>
        <authorList>
            <person name="Goeker M."/>
        </authorList>
    </citation>
    <scope>NUCLEOTIDE SEQUENCE [LARGE SCALE GENOMIC DNA]</scope>
    <source>
        <strain evidence="9 10">DSM 17008</strain>
    </source>
</reference>
<proteinExistence type="inferred from homology"/>
<keyword evidence="4 6" id="KW-0378">Hydrolase</keyword>
<dbReference type="InterPro" id="IPR017853">
    <property type="entry name" value="GH"/>
</dbReference>
<dbReference type="InterPro" id="IPR001764">
    <property type="entry name" value="Glyco_hydro_3_N"/>
</dbReference>
<gene>
    <name evidence="9" type="ORF">ATL39_2848</name>
</gene>
<dbReference type="InterPro" id="IPR002772">
    <property type="entry name" value="Glyco_hydro_3_C"/>
</dbReference>
<dbReference type="Gene3D" id="2.60.40.1080">
    <property type="match status" value="1"/>
</dbReference>
<evidence type="ECO:0000256" key="3">
    <source>
        <dbReference type="ARBA" id="ARBA00012663"/>
    </source>
</evidence>
<evidence type="ECO:0000313" key="10">
    <source>
        <dbReference type="Proteomes" id="UP000285120"/>
    </source>
</evidence>
<comment type="similarity">
    <text evidence="2 6">Belongs to the glycosyl hydrolase 3 family.</text>
</comment>
<dbReference type="RefSeq" id="WP_120194003.1">
    <property type="nucleotide sequence ID" value="NZ_RAPK01000011.1"/>
</dbReference>
<dbReference type="InterPro" id="IPR008964">
    <property type="entry name" value="Invasin/intimin_cell_adhesion"/>
</dbReference>
<dbReference type="AlphaFoldDB" id="A0A419UWC7"/>
<dbReference type="PRINTS" id="PR00133">
    <property type="entry name" value="GLHYDRLASE3"/>
</dbReference>
<dbReference type="PANTHER" id="PTHR30480">
    <property type="entry name" value="BETA-HEXOSAMINIDASE-RELATED"/>
    <property type="match status" value="1"/>
</dbReference>
<dbReference type="GO" id="GO:0005975">
    <property type="term" value="P:carbohydrate metabolic process"/>
    <property type="evidence" value="ECO:0007669"/>
    <property type="project" value="InterPro"/>
</dbReference>
<comment type="catalytic activity">
    <reaction evidence="1">
        <text>Hydrolysis of terminal non-reducing N-acetyl-D-hexosamine residues in N-acetyl-beta-D-hexosaminides.</text>
        <dbReference type="EC" id="3.2.1.52"/>
    </reaction>
</comment>
<evidence type="ECO:0000259" key="8">
    <source>
        <dbReference type="Pfam" id="PF01915"/>
    </source>
</evidence>
<dbReference type="SUPFAM" id="SSF49373">
    <property type="entry name" value="Invasin/intimin cell-adhesion fragments"/>
    <property type="match status" value="1"/>
</dbReference>
<dbReference type="InterPro" id="IPR036962">
    <property type="entry name" value="Glyco_hydro_3_N_sf"/>
</dbReference>
<dbReference type="InterPro" id="IPR050226">
    <property type="entry name" value="NagZ_Beta-hexosaminidase"/>
</dbReference>
<dbReference type="InterPro" id="IPR019800">
    <property type="entry name" value="Glyco_hydro_3_AS"/>
</dbReference>
<keyword evidence="5 6" id="KW-0326">Glycosidase</keyword>
<dbReference type="GO" id="GO:0009254">
    <property type="term" value="P:peptidoglycan turnover"/>
    <property type="evidence" value="ECO:0007669"/>
    <property type="project" value="TreeGrafter"/>
</dbReference>
<dbReference type="Gene3D" id="3.20.20.300">
    <property type="entry name" value="Glycoside hydrolase, family 3, N-terminal domain"/>
    <property type="match status" value="1"/>
</dbReference>
<dbReference type="Pfam" id="PF01915">
    <property type="entry name" value="Glyco_hydro_3_C"/>
    <property type="match status" value="1"/>
</dbReference>
<dbReference type="EMBL" id="RAPK01000011">
    <property type="protein sequence ID" value="RKD69430.1"/>
    <property type="molecule type" value="Genomic_DNA"/>
</dbReference>
<evidence type="ECO:0000256" key="6">
    <source>
        <dbReference type="RuleBase" id="RU361161"/>
    </source>
</evidence>
<evidence type="ECO:0000256" key="2">
    <source>
        <dbReference type="ARBA" id="ARBA00005336"/>
    </source>
</evidence>
<name>A0A419UWC7_9BACL</name>
<dbReference type="SUPFAM" id="SSF52279">
    <property type="entry name" value="Beta-D-glucan exohydrolase, C-terminal domain"/>
    <property type="match status" value="1"/>
</dbReference>
<dbReference type="SUPFAM" id="SSF51445">
    <property type="entry name" value="(Trans)glycosidases"/>
    <property type="match status" value="1"/>
</dbReference>
<dbReference type="InterPro" id="IPR036881">
    <property type="entry name" value="Glyco_hydro_3_C_sf"/>
</dbReference>
<dbReference type="OrthoDB" id="9805821at2"/>
<dbReference type="EC" id="3.2.1.52" evidence="3"/>
<feature type="domain" description="Glycoside hydrolase family 3 C-terminal" evidence="8">
    <location>
        <begin position="522"/>
        <end position="703"/>
    </location>
</feature>
<dbReference type="Proteomes" id="UP000285120">
    <property type="component" value="Unassembled WGS sequence"/>
</dbReference>
<evidence type="ECO:0000256" key="4">
    <source>
        <dbReference type="ARBA" id="ARBA00022801"/>
    </source>
</evidence>
<evidence type="ECO:0000313" key="9">
    <source>
        <dbReference type="EMBL" id="RKD69430.1"/>
    </source>
</evidence>
<accession>A0A419UWC7</accession>
<comment type="caution">
    <text evidence="9">The sequence shown here is derived from an EMBL/GenBank/DDBJ whole genome shotgun (WGS) entry which is preliminary data.</text>
</comment>